<evidence type="ECO:0000256" key="7">
    <source>
        <dbReference type="ARBA" id="ARBA00023121"/>
    </source>
</evidence>
<evidence type="ECO:0000256" key="3">
    <source>
        <dbReference type="ARBA" id="ARBA00022452"/>
    </source>
</evidence>
<feature type="compositionally biased region" description="Basic residues" evidence="11">
    <location>
        <begin position="256"/>
        <end position="268"/>
    </location>
</feature>
<evidence type="ECO:0000256" key="1">
    <source>
        <dbReference type="ARBA" id="ARBA00004370"/>
    </source>
</evidence>
<protein>
    <recommendedName>
        <fullName evidence="10">Mitochondrial distribution and morphology protein 34</fullName>
    </recommendedName>
</protein>
<feature type="region of interest" description="Disordered" evidence="11">
    <location>
        <begin position="331"/>
        <end position="353"/>
    </location>
</feature>
<accession>A0A4Q1BUY6</accession>
<dbReference type="InterPro" id="IPR027536">
    <property type="entry name" value="MDM34"/>
</dbReference>
<evidence type="ECO:0000313" key="14">
    <source>
        <dbReference type="Proteomes" id="UP000289152"/>
    </source>
</evidence>
<evidence type="ECO:0000256" key="10">
    <source>
        <dbReference type="HAMAP-Rule" id="MF_03105"/>
    </source>
</evidence>
<feature type="compositionally biased region" description="Polar residues" evidence="11">
    <location>
        <begin position="569"/>
        <end position="592"/>
    </location>
</feature>
<dbReference type="Pfam" id="PF26545">
    <property type="entry name" value="Mdm34_N"/>
    <property type="match status" value="1"/>
</dbReference>
<evidence type="ECO:0000256" key="8">
    <source>
        <dbReference type="ARBA" id="ARBA00023128"/>
    </source>
</evidence>
<evidence type="ECO:0000313" key="13">
    <source>
        <dbReference type="EMBL" id="RXK41816.1"/>
    </source>
</evidence>
<reference evidence="13 14" key="1">
    <citation type="submission" date="2016-06" db="EMBL/GenBank/DDBJ databases">
        <title>Evolution of pathogenesis and genome organization in the Tremellales.</title>
        <authorList>
            <person name="Cuomo C."/>
            <person name="Litvintseva A."/>
            <person name="Heitman J."/>
            <person name="Chen Y."/>
            <person name="Sun S."/>
            <person name="Springer D."/>
            <person name="Dromer F."/>
            <person name="Young S."/>
            <person name="Zeng Q."/>
            <person name="Chapman S."/>
            <person name="Gujja S."/>
            <person name="Saif S."/>
            <person name="Birren B."/>
        </authorList>
    </citation>
    <scope>NUCLEOTIDE SEQUENCE [LARGE SCALE GENOMIC DNA]</scope>
    <source>
        <strain evidence="13 14">ATCC 28783</strain>
    </source>
</reference>
<dbReference type="CDD" id="cd21673">
    <property type="entry name" value="SMP_Mdm34"/>
    <property type="match status" value="1"/>
</dbReference>
<keyword evidence="9 10" id="KW-0472">Membrane</keyword>
<dbReference type="PANTHER" id="PTHR28185:SF1">
    <property type="entry name" value="MITOCHONDRIAL DISTRIBUTION AND MORPHOLOGY PROTEIN 34"/>
    <property type="match status" value="1"/>
</dbReference>
<evidence type="ECO:0000256" key="9">
    <source>
        <dbReference type="ARBA" id="ARBA00023136"/>
    </source>
</evidence>
<dbReference type="PANTHER" id="PTHR28185">
    <property type="entry name" value="MITOCHONDRIAL DISTRIBUTION AND MORPHOLOGY PROTEIN 34"/>
    <property type="match status" value="1"/>
</dbReference>
<dbReference type="AlphaFoldDB" id="A0A4Q1BUY6"/>
<dbReference type="PROSITE" id="PS51847">
    <property type="entry name" value="SMP"/>
    <property type="match status" value="1"/>
</dbReference>
<feature type="compositionally biased region" description="Acidic residues" evidence="11">
    <location>
        <begin position="343"/>
        <end position="353"/>
    </location>
</feature>
<dbReference type="InterPro" id="IPR031468">
    <property type="entry name" value="SMP_LBD"/>
</dbReference>
<evidence type="ECO:0000256" key="4">
    <source>
        <dbReference type="ARBA" id="ARBA00022692"/>
    </source>
</evidence>
<comment type="subunit">
    <text evidence="10">Component of the ER-mitochondria encounter structure (ERMES) or MDM complex, composed of MMM1, MDM10, MDM12 and MDM34.</text>
</comment>
<feature type="compositionally biased region" description="Pro residues" evidence="11">
    <location>
        <begin position="458"/>
        <end position="469"/>
    </location>
</feature>
<comment type="function">
    <text evidence="10">Component of the ERMES/MDM complex, which serves as a molecular tether to connect the endoplasmic reticulum (ER) and mitochondria. Components of this complex are involved in the control of mitochondrial shape and protein biogenesis, and function in nonvesicular lipid trafficking between the ER and mitochondria. MDM34 is required for the interaction of the ER-resident membrane protein MMM1 and the outer mitochondrial membrane-resident beta-barrel protein MDM10.</text>
</comment>
<comment type="caution">
    <text evidence="13">The sequence shown here is derived from an EMBL/GenBank/DDBJ whole genome shotgun (WGS) entry which is preliminary data.</text>
</comment>
<feature type="compositionally biased region" description="Polar residues" evidence="11">
    <location>
        <begin position="523"/>
        <end position="546"/>
    </location>
</feature>
<evidence type="ECO:0000256" key="5">
    <source>
        <dbReference type="ARBA" id="ARBA00022787"/>
    </source>
</evidence>
<dbReference type="STRING" id="5217.A0A4Q1BUY6"/>
<keyword evidence="6" id="KW-0445">Lipid transport</keyword>
<evidence type="ECO:0000259" key="12">
    <source>
        <dbReference type="PROSITE" id="PS51847"/>
    </source>
</evidence>
<dbReference type="GO" id="GO:1990456">
    <property type="term" value="P:mitochondrion-endoplasmic reticulum membrane tethering"/>
    <property type="evidence" value="ECO:0007669"/>
    <property type="project" value="TreeGrafter"/>
</dbReference>
<dbReference type="GO" id="GO:0007005">
    <property type="term" value="P:mitochondrion organization"/>
    <property type="evidence" value="ECO:0007669"/>
    <property type="project" value="InterPro"/>
</dbReference>
<evidence type="ECO:0000256" key="11">
    <source>
        <dbReference type="SAM" id="MobiDB-lite"/>
    </source>
</evidence>
<gene>
    <name evidence="10" type="primary">MDM34</name>
    <name evidence="13" type="ORF">M231_00815</name>
</gene>
<dbReference type="GO" id="GO:0008289">
    <property type="term" value="F:lipid binding"/>
    <property type="evidence" value="ECO:0007669"/>
    <property type="project" value="UniProtKB-KW"/>
</dbReference>
<feature type="region of interest" description="Disordered" evidence="11">
    <location>
        <begin position="660"/>
        <end position="714"/>
    </location>
</feature>
<feature type="region of interest" description="Disordered" evidence="11">
    <location>
        <begin position="569"/>
        <end position="594"/>
    </location>
</feature>
<dbReference type="InterPro" id="IPR058825">
    <property type="entry name" value="MDM34_N"/>
</dbReference>
<keyword evidence="7" id="KW-0446">Lipid-binding</keyword>
<dbReference type="VEuPathDB" id="FungiDB:TREMEDRAFT_73350"/>
<feature type="domain" description="SMP-LTD" evidence="12">
    <location>
        <begin position="1"/>
        <end position="197"/>
    </location>
</feature>
<dbReference type="HAMAP" id="MF_03105">
    <property type="entry name" value="Mdm34"/>
    <property type="match status" value="1"/>
</dbReference>
<evidence type="ECO:0000256" key="6">
    <source>
        <dbReference type="ARBA" id="ARBA00023055"/>
    </source>
</evidence>
<dbReference type="OrthoDB" id="17927at2759"/>
<organism evidence="13 14">
    <name type="scientific">Tremella mesenterica</name>
    <name type="common">Jelly fungus</name>
    <dbReference type="NCBI Taxonomy" id="5217"/>
    <lineage>
        <taxon>Eukaryota</taxon>
        <taxon>Fungi</taxon>
        <taxon>Dikarya</taxon>
        <taxon>Basidiomycota</taxon>
        <taxon>Agaricomycotina</taxon>
        <taxon>Tremellomycetes</taxon>
        <taxon>Tremellales</taxon>
        <taxon>Tremellaceae</taxon>
        <taxon>Tremella</taxon>
    </lineage>
</organism>
<keyword evidence="2" id="KW-0813">Transport</keyword>
<keyword evidence="14" id="KW-1185">Reference proteome</keyword>
<evidence type="ECO:0000256" key="2">
    <source>
        <dbReference type="ARBA" id="ARBA00022448"/>
    </source>
</evidence>
<feature type="compositionally biased region" description="Low complexity" evidence="11">
    <location>
        <begin position="441"/>
        <end position="457"/>
    </location>
</feature>
<dbReference type="GO" id="GO:0032865">
    <property type="term" value="C:ERMES complex"/>
    <property type="evidence" value="ECO:0007669"/>
    <property type="project" value="UniProtKB-UniRule"/>
</dbReference>
<keyword evidence="4 10" id="KW-0812">Transmembrane</keyword>
<keyword evidence="8 10" id="KW-0496">Mitochondrion</keyword>
<comment type="subcellular location">
    <subcellularLocation>
        <location evidence="1">Membrane</location>
    </subcellularLocation>
    <subcellularLocation>
        <location evidence="10">Mitochondrion outer membrane</location>
        <topology evidence="10">Multi-pass membrane protein</topology>
    </subcellularLocation>
    <text evidence="10">The ERMES/MDM complex localizes to a few discrete foci (around 10 per single cell), that represent mitochondria-endoplasmic reticulum junctions. These foci are often found next to mtDNA nucleoids.</text>
</comment>
<proteinExistence type="inferred from homology"/>
<dbReference type="GO" id="GO:0015914">
    <property type="term" value="P:phospholipid transport"/>
    <property type="evidence" value="ECO:0007669"/>
    <property type="project" value="TreeGrafter"/>
</dbReference>
<feature type="compositionally biased region" description="Polar residues" evidence="11">
    <location>
        <begin position="493"/>
        <end position="506"/>
    </location>
</feature>
<comment type="similarity">
    <text evidence="10">Belongs to the MDM34 family.</text>
</comment>
<dbReference type="Proteomes" id="UP000289152">
    <property type="component" value="Unassembled WGS sequence"/>
</dbReference>
<dbReference type="InParanoid" id="A0A4Q1BUY6"/>
<dbReference type="EMBL" id="SDIL01000005">
    <property type="protein sequence ID" value="RXK41816.1"/>
    <property type="molecule type" value="Genomic_DNA"/>
</dbReference>
<comment type="domain">
    <text evidence="10">Lacks alpha-helical transmembrane segments, suggesting that it resides in the membrane via beta-sheet conformations similar to those predicted for other outer membrane proteins and porin.</text>
</comment>
<keyword evidence="3 10" id="KW-1134">Transmembrane beta strand</keyword>
<feature type="region of interest" description="Disordered" evidence="11">
    <location>
        <begin position="409"/>
        <end position="546"/>
    </location>
</feature>
<feature type="region of interest" description="Disordered" evidence="11">
    <location>
        <begin position="216"/>
        <end position="272"/>
    </location>
</feature>
<feature type="compositionally biased region" description="Acidic residues" evidence="11">
    <location>
        <begin position="225"/>
        <end position="234"/>
    </location>
</feature>
<name>A0A4Q1BUY6_TREME</name>
<sequence>MSFTFPSWATAFSPGFIEDAKAMLEGALNKGNKPPVIQGRIEVVDMSMGQEPPTLTLLEIGDLSLDRFRGILRLGYQGDAWIQVRCRVQANPLSHNPNLLPSSTLPLSTPLLASQPLLVPMTLRLSRLHLRAILILVVSASKGITLVFKNDPLQNVDVSSTFDSIEVIRGYLQQEIEGQLREMFREDLPGIIHRLSQRWFTDTGTGGKVELAYAHPINSESSMTENEDEDEDIDNYSQKPIFPPYVPSPSRTNLTPRRRAQQQARARRSSLAASDSLTSYTVFPDIEDYDPTYGLRPEGVPTHSGYEAFGRLWEKAREGEGLGGLMKSQTLSQVGEDRGDVSDTWDEDDEDDETRSFDMVEMEESLRVLPSRPGGSRRLSRDTMLGPKMTKDIEWETFTAVGGGTITRPRVYHTQSRIRAPSDTGGIMPSPGGTATNGSVTARASSIGGASSTIGSPRVPPTPHPPTPGPRSHLFPSATHPGPGPSSLRRLATSRSDIFSSHQIPRSESLPFPQSPPPPYRSTLSRQQSTITSSHTKTGSSNWTTDKARSQTLTNLTSASSIPIDTKSSIRNRQSSLSISVTGTSPGTSFPPRNSGMEGITLPNNSVSQLATLSYSAHTLSPYARGHEHTAFRSFPHLGKTNSGMSTPVSAGVPVKARRKRLYRLSKPDTTSGVEGQEKEILSTKSDSPPRKSMLGSEPTPSRKPSSSSGGWSGPTGMGYGGMYGGGWRQGGHGNGNANGSLTGMAQKVMRPNIVRAPESRTSYGFPATRIDKIVE</sequence>
<keyword evidence="5 10" id="KW-1000">Mitochondrion outer membrane</keyword>